<feature type="region of interest" description="Disordered" evidence="1">
    <location>
        <begin position="1"/>
        <end position="22"/>
    </location>
</feature>
<protein>
    <submittedName>
        <fullName evidence="2">Uncharacterized protein</fullName>
    </submittedName>
</protein>
<evidence type="ECO:0000256" key="1">
    <source>
        <dbReference type="SAM" id="MobiDB-lite"/>
    </source>
</evidence>
<name>A0A0G1FTG2_9BACT</name>
<dbReference type="Proteomes" id="UP000034669">
    <property type="component" value="Unassembled WGS sequence"/>
</dbReference>
<sequence>MASEQFKPDNRGEQDTLSFPETKEEVKERAFMVLDAYGKRAVPVLRDMVRRGEGRQVIATVPGRKEDRQLGIDATGEHMLTGLVRDLNLPAVIRGEHNDYRSENMDSLKPGGHYVILPIDSFDNTSQYQKDLDTSPYTVVSAFFNGEEGEPIGGVVGDIKDNRVYMINRQGHPVVLDLETGEERRIFKSNISDIRDPDFTLATYLGSNEYSLEFWVCYRHLIREMDPKGILYAGGGAFVPALVARGAAVAYVMFNEPRTETDAGAGLALLAGLDVVTVDRETYEITPYRFDVSKHGTRDQLFIMSNERATTEKLVEELRTGDRIIAESEWLANFGKAVLRLRPDLAGALAEEIGKLPDSLSNPPVGN</sequence>
<accession>A0A0G1FTG2</accession>
<evidence type="ECO:0000313" key="2">
    <source>
        <dbReference type="EMBL" id="KKS90073.1"/>
    </source>
</evidence>
<organism evidence="2 3">
    <name type="scientific">Candidatus Woesebacteria bacterium GW2011_GWA1_43_12</name>
    <dbReference type="NCBI Taxonomy" id="1618557"/>
    <lineage>
        <taxon>Bacteria</taxon>
        <taxon>Candidatus Woeseibacteriota</taxon>
    </lineage>
</organism>
<evidence type="ECO:0000313" key="3">
    <source>
        <dbReference type="Proteomes" id="UP000034669"/>
    </source>
</evidence>
<gene>
    <name evidence="2" type="ORF">UV66_C0009G0002</name>
</gene>
<proteinExistence type="predicted"/>
<dbReference type="EMBL" id="LCFI01000009">
    <property type="protein sequence ID" value="KKS90073.1"/>
    <property type="molecule type" value="Genomic_DNA"/>
</dbReference>
<feature type="compositionally biased region" description="Basic and acidic residues" evidence="1">
    <location>
        <begin position="1"/>
        <end position="14"/>
    </location>
</feature>
<dbReference type="SUPFAM" id="SSF56655">
    <property type="entry name" value="Carbohydrate phosphatase"/>
    <property type="match status" value="1"/>
</dbReference>
<reference evidence="2 3" key="1">
    <citation type="journal article" date="2015" name="Nature">
        <title>rRNA introns, odd ribosomes, and small enigmatic genomes across a large radiation of phyla.</title>
        <authorList>
            <person name="Brown C.T."/>
            <person name="Hug L.A."/>
            <person name="Thomas B.C."/>
            <person name="Sharon I."/>
            <person name="Castelle C.J."/>
            <person name="Singh A."/>
            <person name="Wilkins M.J."/>
            <person name="Williams K.H."/>
            <person name="Banfield J.F."/>
        </authorList>
    </citation>
    <scope>NUCLEOTIDE SEQUENCE [LARGE SCALE GENOMIC DNA]</scope>
</reference>
<comment type="caution">
    <text evidence="2">The sequence shown here is derived from an EMBL/GenBank/DDBJ whole genome shotgun (WGS) entry which is preliminary data.</text>
</comment>
<dbReference type="AlphaFoldDB" id="A0A0G1FTG2"/>